<feature type="domain" description="Secretion system C-terminal sorting" evidence="2">
    <location>
        <begin position="6"/>
        <end position="61"/>
    </location>
</feature>
<evidence type="ECO:0000313" key="3">
    <source>
        <dbReference type="EMBL" id="MBS7232055.1"/>
    </source>
</evidence>
<protein>
    <submittedName>
        <fullName evidence="3">T9SS type A sorting domain-containing protein</fullName>
    </submittedName>
</protein>
<evidence type="ECO:0000259" key="2">
    <source>
        <dbReference type="Pfam" id="PF18962"/>
    </source>
</evidence>
<reference evidence="3 4" key="1">
    <citation type="journal article" date="2018" name="Int. J. Syst. Evol. Microbiol.">
        <title>Flavobacterium chryseum sp. nov. and Flavobacterium psychroterrae sp. nov., novel environmental bacteria isolated from Antarctica.</title>
        <authorList>
            <person name="Kralova S."/>
            <person name="Svec P."/>
            <person name="Busse H.J."/>
            <person name="Stankova E."/>
            <person name="Vaczi P."/>
            <person name="Sedlacek I."/>
        </authorList>
    </citation>
    <scope>NUCLEOTIDE SEQUENCE [LARGE SCALE GENOMIC DNA]</scope>
    <source>
        <strain evidence="3 4">CCM 8827</strain>
    </source>
</reference>
<dbReference type="Proteomes" id="UP000722625">
    <property type="component" value="Unassembled WGS sequence"/>
</dbReference>
<gene>
    <name evidence="3" type="ORF">KHA90_13570</name>
</gene>
<comment type="caution">
    <text evidence="3">The sequence shown here is derived from an EMBL/GenBank/DDBJ whole genome shotgun (WGS) entry which is preliminary data.</text>
</comment>
<evidence type="ECO:0000313" key="4">
    <source>
        <dbReference type="Proteomes" id="UP000722625"/>
    </source>
</evidence>
<name>A0ABS5PDT6_9FLAO</name>
<keyword evidence="1" id="KW-0732">Signal</keyword>
<accession>A0ABS5PDT6</accession>
<organism evidence="3 4">
    <name type="scientific">Flavobacterium psychroterrae</name>
    <dbReference type="NCBI Taxonomy" id="2133767"/>
    <lineage>
        <taxon>Bacteria</taxon>
        <taxon>Pseudomonadati</taxon>
        <taxon>Bacteroidota</taxon>
        <taxon>Flavobacteriia</taxon>
        <taxon>Flavobacteriales</taxon>
        <taxon>Flavobacteriaceae</taxon>
        <taxon>Flavobacterium</taxon>
    </lineage>
</organism>
<dbReference type="Pfam" id="PF18962">
    <property type="entry name" value="Por_Secre_tail"/>
    <property type="match status" value="1"/>
</dbReference>
<sequence length="63" mass="7186">MPDNRNIISIIISDQSGKVFNYGNDLKTQDLKKINLSGKSTGIYYVRIIMDDKSVINRKVILK</sequence>
<dbReference type="EMBL" id="JAGYVZ010000012">
    <property type="protein sequence ID" value="MBS7232055.1"/>
    <property type="molecule type" value="Genomic_DNA"/>
</dbReference>
<keyword evidence="4" id="KW-1185">Reference proteome</keyword>
<proteinExistence type="predicted"/>
<dbReference type="InterPro" id="IPR026444">
    <property type="entry name" value="Secre_tail"/>
</dbReference>
<dbReference type="NCBIfam" id="TIGR04183">
    <property type="entry name" value="Por_Secre_tail"/>
    <property type="match status" value="1"/>
</dbReference>
<evidence type="ECO:0000256" key="1">
    <source>
        <dbReference type="ARBA" id="ARBA00022729"/>
    </source>
</evidence>